<name>A0A813DH18_POLGL</name>
<keyword evidence="3" id="KW-1185">Reference proteome</keyword>
<protein>
    <submittedName>
        <fullName evidence="1">Uncharacterized protein</fullName>
    </submittedName>
</protein>
<dbReference type="Proteomes" id="UP000626109">
    <property type="component" value="Unassembled WGS sequence"/>
</dbReference>
<gene>
    <name evidence="1" type="ORF">PGLA1383_LOCUS4417</name>
    <name evidence="2" type="ORF">PGLA2088_LOCUS39443</name>
</gene>
<dbReference type="EMBL" id="CAJNNV010001660">
    <property type="protein sequence ID" value="CAE8585509.1"/>
    <property type="molecule type" value="Genomic_DNA"/>
</dbReference>
<evidence type="ECO:0000313" key="1">
    <source>
        <dbReference type="EMBL" id="CAE8585509.1"/>
    </source>
</evidence>
<dbReference type="Proteomes" id="UP000654075">
    <property type="component" value="Unassembled WGS sequence"/>
</dbReference>
<evidence type="ECO:0000313" key="2">
    <source>
        <dbReference type="EMBL" id="CAE8717231.1"/>
    </source>
</evidence>
<organism evidence="1 3">
    <name type="scientific">Polarella glacialis</name>
    <name type="common">Dinoflagellate</name>
    <dbReference type="NCBI Taxonomy" id="89957"/>
    <lineage>
        <taxon>Eukaryota</taxon>
        <taxon>Sar</taxon>
        <taxon>Alveolata</taxon>
        <taxon>Dinophyceae</taxon>
        <taxon>Suessiales</taxon>
        <taxon>Suessiaceae</taxon>
        <taxon>Polarella</taxon>
    </lineage>
</organism>
<reference evidence="1" key="1">
    <citation type="submission" date="2021-02" db="EMBL/GenBank/DDBJ databases">
        <authorList>
            <person name="Dougan E. K."/>
            <person name="Rhodes N."/>
            <person name="Thang M."/>
            <person name="Chan C."/>
        </authorList>
    </citation>
    <scope>NUCLEOTIDE SEQUENCE</scope>
</reference>
<dbReference type="AlphaFoldDB" id="A0A813DH18"/>
<sequence length="182" mass="19360">MRNPLALSGLWRGRLNSTCQHSKLQDAIMWPMWNSTVWSYYNPLLRGAVSPPYNCTGGRFEKDAKNPALVHIGDIPGANISTSVTSSNALWVLDECKELAEAFTGAIQMLIIGAIGGVCCAAGIITVCVACCCCCCQQSQQGQASLGMAPPAQWQAQQPYGGAQMVGQPIVQGRIVQGTIVT</sequence>
<accession>A0A813DH18</accession>
<evidence type="ECO:0000313" key="3">
    <source>
        <dbReference type="Proteomes" id="UP000654075"/>
    </source>
</evidence>
<comment type="caution">
    <text evidence="1">The sequence shown here is derived from an EMBL/GenBank/DDBJ whole genome shotgun (WGS) entry which is preliminary data.</text>
</comment>
<dbReference type="EMBL" id="CAJNNW010033125">
    <property type="protein sequence ID" value="CAE8717231.1"/>
    <property type="molecule type" value="Genomic_DNA"/>
</dbReference>
<proteinExistence type="predicted"/>